<keyword evidence="4" id="KW-1133">Transmembrane helix</keyword>
<dbReference type="EMBL" id="JAAFYZ010000211">
    <property type="protein sequence ID" value="MBS2552794.1"/>
    <property type="molecule type" value="Genomic_DNA"/>
</dbReference>
<dbReference type="Pfam" id="PF13385">
    <property type="entry name" value="Laminin_G_3"/>
    <property type="match status" value="1"/>
</dbReference>
<evidence type="ECO:0000256" key="4">
    <source>
        <dbReference type="SAM" id="Phobius"/>
    </source>
</evidence>
<evidence type="ECO:0000313" key="6">
    <source>
        <dbReference type="EMBL" id="MBS2552794.1"/>
    </source>
</evidence>
<dbReference type="Gene3D" id="2.60.120.200">
    <property type="match status" value="1"/>
</dbReference>
<organism evidence="6 7">
    <name type="scientific">Catenulispora pinistramenti</name>
    <dbReference type="NCBI Taxonomy" id="2705254"/>
    <lineage>
        <taxon>Bacteria</taxon>
        <taxon>Bacillati</taxon>
        <taxon>Actinomycetota</taxon>
        <taxon>Actinomycetes</taxon>
        <taxon>Catenulisporales</taxon>
        <taxon>Catenulisporaceae</taxon>
        <taxon>Catenulispora</taxon>
    </lineage>
</organism>
<name>A0ABS5L3S3_9ACTN</name>
<keyword evidence="2" id="KW-1015">Disulfide bond</keyword>
<protein>
    <recommendedName>
        <fullName evidence="5">LamG-like jellyroll fold domain-containing protein</fullName>
    </recommendedName>
</protein>
<evidence type="ECO:0000256" key="3">
    <source>
        <dbReference type="SAM" id="MobiDB-lite"/>
    </source>
</evidence>
<evidence type="ECO:0000256" key="2">
    <source>
        <dbReference type="ARBA" id="ARBA00023157"/>
    </source>
</evidence>
<dbReference type="InterPro" id="IPR006558">
    <property type="entry name" value="LamG-like"/>
</dbReference>
<feature type="region of interest" description="Disordered" evidence="3">
    <location>
        <begin position="264"/>
        <end position="323"/>
    </location>
</feature>
<comment type="caution">
    <text evidence="6">The sequence shown here is derived from an EMBL/GenBank/DDBJ whole genome shotgun (WGS) entry which is preliminary data.</text>
</comment>
<dbReference type="InterPro" id="IPR013320">
    <property type="entry name" value="ConA-like_dom_sf"/>
</dbReference>
<keyword evidence="1" id="KW-0732">Signal</keyword>
<dbReference type="Proteomes" id="UP000730482">
    <property type="component" value="Unassembled WGS sequence"/>
</dbReference>
<proteinExistence type="predicted"/>
<evidence type="ECO:0000313" key="7">
    <source>
        <dbReference type="Proteomes" id="UP000730482"/>
    </source>
</evidence>
<keyword evidence="7" id="KW-1185">Reference proteome</keyword>
<feature type="domain" description="LamG-like jellyroll fold" evidence="5">
    <location>
        <begin position="380"/>
        <end position="526"/>
    </location>
</feature>
<feature type="compositionally biased region" description="Low complexity" evidence="3">
    <location>
        <begin position="286"/>
        <end position="313"/>
    </location>
</feature>
<keyword evidence="4" id="KW-0812">Transmembrane</keyword>
<evidence type="ECO:0000256" key="1">
    <source>
        <dbReference type="ARBA" id="ARBA00022729"/>
    </source>
</evidence>
<dbReference type="SUPFAM" id="SSF49899">
    <property type="entry name" value="Concanavalin A-like lectins/glucanases"/>
    <property type="match status" value="1"/>
</dbReference>
<accession>A0ABS5L3S3</accession>
<feature type="transmembrane region" description="Helical" evidence="4">
    <location>
        <begin position="220"/>
        <end position="242"/>
    </location>
</feature>
<gene>
    <name evidence="6" type="ORF">KGQ19_38665</name>
</gene>
<sequence>MSQWVNLEPLSAAVEAGDSAVVDLRIRNTGDIVEEYRVEVVGDPAVWCAVEPAAIRLYPGTTGDVTLTFSPPRASDSAAGPHPYGVRVTPAENPEDVTVPEGTLTVASFVDVRAEMLPPTVRGWRRARPRLVVANHGNTLATASVSASGPGNRVDIDIRKPSLQIQPGRAHFSVLRMRPERLLWFGQKVNHPYTTTLQVSGRQPVTAAGAYNQTALLPRWLGGLFAALASVVILFAGLWLAFRPSVATDATAQVALAGVPTVGVPTASSAPPPSQKPVIVSPPPASTSAPPSTSSAPAAPSTSKPAAKPTTQQAPPPVTVPTPIADWILNQTTGNTAIDSTTVHNGTASNGWWAGTSCLFNGQNSQITTTGPVVDTSPTGSFTILADVYLAAADSPAEQTMVSQDASQNSGFYLQYMGNSPDSPTGVWAFSRVSVDGPNPTAYRAYSTAKATAATWTRLAGVFDATTKQMQLYVNGQLQQTVSDPTPYASNGPLAMGRAQYYGNATDWFNGALSNVEVFNQPLTAAQINAVPVANH</sequence>
<reference evidence="6 7" key="1">
    <citation type="submission" date="2020-02" db="EMBL/GenBank/DDBJ databases">
        <title>Acidophilic actinobacteria isolated from forest soil.</title>
        <authorList>
            <person name="Golinska P."/>
        </authorList>
    </citation>
    <scope>NUCLEOTIDE SEQUENCE [LARGE SCALE GENOMIC DNA]</scope>
    <source>
        <strain evidence="6 7">NL8</strain>
    </source>
</reference>
<dbReference type="SMART" id="SM00560">
    <property type="entry name" value="LamGL"/>
    <property type="match status" value="1"/>
</dbReference>
<dbReference type="RefSeq" id="WP_212018740.1">
    <property type="nucleotide sequence ID" value="NZ_JAAFYZ010000211.1"/>
</dbReference>
<evidence type="ECO:0000259" key="5">
    <source>
        <dbReference type="SMART" id="SM00560"/>
    </source>
</evidence>
<keyword evidence="4" id="KW-0472">Membrane</keyword>
<feature type="compositionally biased region" description="Pro residues" evidence="3">
    <location>
        <begin position="270"/>
        <end position="285"/>
    </location>
</feature>